<accession>A0ACB5U084</accession>
<proteinExistence type="predicted"/>
<dbReference type="EMBL" id="BSXV01003823">
    <property type="protein sequence ID" value="GME99093.1"/>
    <property type="molecule type" value="Genomic_DNA"/>
</dbReference>
<reference evidence="1" key="1">
    <citation type="submission" date="2023-04" db="EMBL/GenBank/DDBJ databases">
        <title>Candida boidinii NBRC 1967.</title>
        <authorList>
            <person name="Ichikawa N."/>
            <person name="Sato H."/>
            <person name="Tonouchi N."/>
        </authorList>
    </citation>
    <scope>NUCLEOTIDE SEQUENCE</scope>
    <source>
        <strain evidence="1">NBRC 1967</strain>
    </source>
</reference>
<name>A0ACB5U084_CANBO</name>
<protein>
    <submittedName>
        <fullName evidence="1">Unnamed protein product</fullName>
    </submittedName>
</protein>
<evidence type="ECO:0000313" key="1">
    <source>
        <dbReference type="EMBL" id="GME99093.1"/>
    </source>
</evidence>
<gene>
    <name evidence="1" type="ORF">Cboi01_000518600</name>
</gene>
<organism evidence="1 2">
    <name type="scientific">Candida boidinii</name>
    <name type="common">Yeast</name>
    <dbReference type="NCBI Taxonomy" id="5477"/>
    <lineage>
        <taxon>Eukaryota</taxon>
        <taxon>Fungi</taxon>
        <taxon>Dikarya</taxon>
        <taxon>Ascomycota</taxon>
        <taxon>Saccharomycotina</taxon>
        <taxon>Pichiomycetes</taxon>
        <taxon>Pichiales</taxon>
        <taxon>Pichiaceae</taxon>
        <taxon>Ogataea</taxon>
        <taxon>Ogataea/Candida clade</taxon>
    </lineage>
</organism>
<keyword evidence="2" id="KW-1185">Reference proteome</keyword>
<sequence length="317" mass="36955">MTQKVDDMDIDKSSISDAERKDDYDLFLQQLKNIEKGKPIVHKSNINKQEEKHVSFKESPEKEETRDKMAEEKNPDYISIDIDSDDKDITKIDDESMVGDTEVERIEAPPVIPDSFQIEELKERRYRSQLENFEIEKKMDDEEDMEFNSRFRNSDSNKNGKKFLETDNGEIEVELNERLSDGRLALSDNEKRIQKLLQKEEIEEALYATQVAERDAMEDDDDDFMEFGRNMDESDRDDLPEAEAGLVGGANTDITSFPGLFKLPPSLSKQMEEMRETLDSLTKVAERNNLRLKVVRQQEEKLKKDENRLLEDLKNLV</sequence>
<evidence type="ECO:0000313" key="2">
    <source>
        <dbReference type="Proteomes" id="UP001165101"/>
    </source>
</evidence>
<comment type="caution">
    <text evidence="1">The sequence shown here is derived from an EMBL/GenBank/DDBJ whole genome shotgun (WGS) entry which is preliminary data.</text>
</comment>
<dbReference type="Proteomes" id="UP001165101">
    <property type="component" value="Unassembled WGS sequence"/>
</dbReference>